<accession>A0A3G5A510</accession>
<organism evidence="1">
    <name type="scientific">Homavirus sp</name>
    <dbReference type="NCBI Taxonomy" id="2487769"/>
    <lineage>
        <taxon>Viruses</taxon>
        <taxon>Varidnaviria</taxon>
        <taxon>Bamfordvirae</taxon>
        <taxon>Nucleocytoviricota</taxon>
        <taxon>Megaviricetes</taxon>
        <taxon>Imitervirales</taxon>
        <taxon>Mimiviridae</taxon>
        <taxon>Klosneuvirinae</taxon>
    </lineage>
</organism>
<proteinExistence type="predicted"/>
<sequence>MIPRLVQTQLRTMSQYNNLLTKGQMSTVTLFPEKHIKYNTYDELTIYIKGFVSRGEKAENFKKWTDSHDIMVAKHKWGELAKGWYWDCGQIKYPYPLITTTGHALYSGTKLLRFNPVVLTTGIIFDIALFSSRLLYEYFHADKNTVIYATKLSEDLIRLSKKYKKLRVISHSLGCKLLMNAIVKIPPEHRPTTIHMLAPAIVEEEYANVFNNLAKEKTYVYYCNDDIVLGTILQFIKSQNIVGASGLTNSYEGVEIKDVGEYFKDYWLVHNNYNINFSYFINPETPNRLF</sequence>
<evidence type="ECO:0000313" key="1">
    <source>
        <dbReference type="EMBL" id="AYV82330.1"/>
    </source>
</evidence>
<name>A0A3G5A510_9VIRU</name>
<protein>
    <submittedName>
        <fullName evidence="1">Uncharacterized protein</fullName>
    </submittedName>
</protein>
<gene>
    <name evidence="1" type="ORF">Homavirus31_4</name>
</gene>
<reference evidence="1" key="1">
    <citation type="submission" date="2018-10" db="EMBL/GenBank/DDBJ databases">
        <title>Hidden diversity of soil giant viruses.</title>
        <authorList>
            <person name="Schulz F."/>
            <person name="Alteio L."/>
            <person name="Goudeau D."/>
            <person name="Ryan E.M."/>
            <person name="Malmstrom R.R."/>
            <person name="Blanchard J."/>
            <person name="Woyke T."/>
        </authorList>
    </citation>
    <scope>NUCLEOTIDE SEQUENCE</scope>
    <source>
        <strain evidence="1">HOV1</strain>
    </source>
</reference>
<dbReference type="EMBL" id="MK072362">
    <property type="protein sequence ID" value="AYV82330.1"/>
    <property type="molecule type" value="Genomic_DNA"/>
</dbReference>